<evidence type="ECO:0000256" key="4">
    <source>
        <dbReference type="ARBA" id="ARBA00022927"/>
    </source>
</evidence>
<keyword evidence="3" id="KW-0812">Transmembrane</keyword>
<keyword evidence="7" id="KW-0472">Membrane</keyword>
<evidence type="ECO:0000256" key="2">
    <source>
        <dbReference type="ARBA" id="ARBA00022448"/>
    </source>
</evidence>
<evidence type="ECO:0000313" key="9">
    <source>
        <dbReference type="EMBL" id="GGF26810.1"/>
    </source>
</evidence>
<dbReference type="Gene3D" id="1.20.5.3310">
    <property type="match status" value="1"/>
</dbReference>
<keyword evidence="2" id="KW-0813">Transport</keyword>
<evidence type="ECO:0008006" key="11">
    <source>
        <dbReference type="Google" id="ProtNLM"/>
    </source>
</evidence>
<evidence type="ECO:0000256" key="5">
    <source>
        <dbReference type="ARBA" id="ARBA00022989"/>
    </source>
</evidence>
<keyword evidence="6" id="KW-0811">Translocation</keyword>
<evidence type="ECO:0000256" key="3">
    <source>
        <dbReference type="ARBA" id="ARBA00022692"/>
    </source>
</evidence>
<proteinExistence type="predicted"/>
<keyword evidence="4" id="KW-0653">Protein transport</keyword>
<gene>
    <name evidence="9" type="ORF">GCM10011399_20170</name>
</gene>
<name>A0A917B6Z3_9MICO</name>
<dbReference type="Pfam" id="PF02416">
    <property type="entry name" value="TatA_B_E"/>
    <property type="match status" value="1"/>
</dbReference>
<dbReference type="InterPro" id="IPR003369">
    <property type="entry name" value="TatA/B/E"/>
</dbReference>
<sequence length="155" mass="16820">MFGLTFEKLIIVGVIAAFVIGPERLPHYAAKLAQFVKQLREFTNGAKSRMKEEMGPDFDDIEWKKLDPRQYDPRRIIRDALLEDPADSVGAPVKPASPMAAAAPLAPDGSSAEPVTLTRPEPAYLQRKKKLEAAAASGTDGMPIALPVPHDSEAT</sequence>
<feature type="region of interest" description="Disordered" evidence="8">
    <location>
        <begin position="86"/>
        <end position="155"/>
    </location>
</feature>
<dbReference type="RefSeq" id="WP_372435702.1">
    <property type="nucleotide sequence ID" value="NZ_BMGP01000003.1"/>
</dbReference>
<comment type="subcellular location">
    <subcellularLocation>
        <location evidence="1">Membrane</location>
        <topology evidence="1">Single-pass membrane protein</topology>
    </subcellularLocation>
</comment>
<organism evidence="9 10">
    <name type="scientific">Subtercola lobariae</name>
    <dbReference type="NCBI Taxonomy" id="1588641"/>
    <lineage>
        <taxon>Bacteria</taxon>
        <taxon>Bacillati</taxon>
        <taxon>Actinomycetota</taxon>
        <taxon>Actinomycetes</taxon>
        <taxon>Micrococcales</taxon>
        <taxon>Microbacteriaceae</taxon>
        <taxon>Subtercola</taxon>
    </lineage>
</organism>
<evidence type="ECO:0000256" key="7">
    <source>
        <dbReference type="ARBA" id="ARBA00023136"/>
    </source>
</evidence>
<dbReference type="Proteomes" id="UP000598775">
    <property type="component" value="Unassembled WGS sequence"/>
</dbReference>
<evidence type="ECO:0000256" key="8">
    <source>
        <dbReference type="SAM" id="MobiDB-lite"/>
    </source>
</evidence>
<keyword evidence="10" id="KW-1185">Reference proteome</keyword>
<evidence type="ECO:0000313" key="10">
    <source>
        <dbReference type="Proteomes" id="UP000598775"/>
    </source>
</evidence>
<accession>A0A917B6Z3</accession>
<dbReference type="PRINTS" id="PR01506">
    <property type="entry name" value="TATBPROTEIN"/>
</dbReference>
<protein>
    <recommendedName>
        <fullName evidence="11">Sec-independent protein translocase TatB</fullName>
    </recommendedName>
</protein>
<dbReference type="AlphaFoldDB" id="A0A917B6Z3"/>
<dbReference type="EMBL" id="BMGP01000003">
    <property type="protein sequence ID" value="GGF26810.1"/>
    <property type="molecule type" value="Genomic_DNA"/>
</dbReference>
<feature type="compositionally biased region" description="Low complexity" evidence="8">
    <location>
        <begin position="91"/>
        <end position="112"/>
    </location>
</feature>
<comment type="caution">
    <text evidence="9">The sequence shown here is derived from an EMBL/GenBank/DDBJ whole genome shotgun (WGS) entry which is preliminary data.</text>
</comment>
<reference evidence="9 10" key="1">
    <citation type="journal article" date="2014" name="Int. J. Syst. Evol. Microbiol.">
        <title>Complete genome sequence of Corynebacterium casei LMG S-19264T (=DSM 44701T), isolated from a smear-ripened cheese.</title>
        <authorList>
            <consortium name="US DOE Joint Genome Institute (JGI-PGF)"/>
            <person name="Walter F."/>
            <person name="Albersmeier A."/>
            <person name="Kalinowski J."/>
            <person name="Ruckert C."/>
        </authorList>
    </citation>
    <scope>NUCLEOTIDE SEQUENCE [LARGE SCALE GENOMIC DNA]</scope>
    <source>
        <strain evidence="9 10">CGMCC 1.12976</strain>
    </source>
</reference>
<keyword evidence="5" id="KW-1133">Transmembrane helix</keyword>
<evidence type="ECO:0000256" key="6">
    <source>
        <dbReference type="ARBA" id="ARBA00023010"/>
    </source>
</evidence>
<evidence type="ECO:0000256" key="1">
    <source>
        <dbReference type="ARBA" id="ARBA00004167"/>
    </source>
</evidence>